<feature type="region of interest" description="Disordered" evidence="2">
    <location>
        <begin position="57"/>
        <end position="78"/>
    </location>
</feature>
<accession>A0A022Q0W8</accession>
<evidence type="ECO:0000256" key="2">
    <source>
        <dbReference type="SAM" id="MobiDB-lite"/>
    </source>
</evidence>
<dbReference type="InterPro" id="IPR008502">
    <property type="entry name" value="Prolamin-like"/>
</dbReference>
<dbReference type="EMBL" id="KI632289">
    <property type="protein sequence ID" value="EYU20155.1"/>
    <property type="molecule type" value="Genomic_DNA"/>
</dbReference>
<reference evidence="5 6" key="1">
    <citation type="journal article" date="2013" name="Proc. Natl. Acad. Sci. U.S.A.">
        <title>Fine-scale variation in meiotic recombination in Mimulus inferred from population shotgun sequencing.</title>
        <authorList>
            <person name="Hellsten U."/>
            <person name="Wright K.M."/>
            <person name="Jenkins J."/>
            <person name="Shu S."/>
            <person name="Yuan Y."/>
            <person name="Wessler S.R."/>
            <person name="Schmutz J."/>
            <person name="Willis J.H."/>
            <person name="Rokhsar D.S."/>
        </authorList>
    </citation>
    <scope>NUCLEOTIDE SEQUENCE [LARGE SCALE GENOMIC DNA]</scope>
    <source>
        <strain evidence="6">cv. DUN x IM62</strain>
    </source>
</reference>
<feature type="signal peptide" evidence="3">
    <location>
        <begin position="1"/>
        <end position="18"/>
    </location>
</feature>
<dbReference type="Pfam" id="PF05617">
    <property type="entry name" value="Prolamin_like"/>
    <property type="match status" value="1"/>
</dbReference>
<sequence length="179" mass="19758">SLSLIFLALAAAAVAVAAISAQAKTTNTIHIPYASAPFSPLRFINRHQPRLGPYLHHRRHHHHHRHHAPAPSPSSQEVALPPEPFPGFYICLEKLAGTCGSEIYRGIFGEESVSARCCGQLVGIGRRCHREIMKATLELPEMAKVEKEKIKKRDAEIWSQCVFINNLKAGGSSRFPISP</sequence>
<feature type="compositionally biased region" description="Basic residues" evidence="2">
    <location>
        <begin position="57"/>
        <end position="68"/>
    </location>
</feature>
<proteinExistence type="predicted"/>
<evidence type="ECO:0000313" key="6">
    <source>
        <dbReference type="Proteomes" id="UP000030748"/>
    </source>
</evidence>
<dbReference type="PANTHER" id="PTHR31207:SF35">
    <property type="entry name" value="PROLAMIN-LIKE DOMAIN-CONTAINING PROTEIN"/>
    <property type="match status" value="1"/>
</dbReference>
<evidence type="ECO:0000256" key="1">
    <source>
        <dbReference type="ARBA" id="ARBA00022729"/>
    </source>
</evidence>
<feature type="domain" description="Prolamin-like" evidence="4">
    <location>
        <begin position="91"/>
        <end position="162"/>
    </location>
</feature>
<dbReference type="Proteomes" id="UP000030748">
    <property type="component" value="Unassembled WGS sequence"/>
</dbReference>
<dbReference type="AlphaFoldDB" id="A0A022Q0W8"/>
<keyword evidence="6" id="KW-1185">Reference proteome</keyword>
<dbReference type="PANTHER" id="PTHR31207">
    <property type="entry name" value="ECA1 GAMETOGENESIS FAMILY PROTEIN (DUF784)-RELATED-RELATED"/>
    <property type="match status" value="1"/>
</dbReference>
<feature type="non-terminal residue" evidence="5">
    <location>
        <position position="1"/>
    </location>
</feature>
<dbReference type="InterPro" id="IPR040220">
    <property type="entry name" value="DD11"/>
</dbReference>
<evidence type="ECO:0000313" key="5">
    <source>
        <dbReference type="EMBL" id="EYU20155.1"/>
    </source>
</evidence>
<evidence type="ECO:0000259" key="4">
    <source>
        <dbReference type="Pfam" id="PF05617"/>
    </source>
</evidence>
<evidence type="ECO:0000256" key="3">
    <source>
        <dbReference type="SAM" id="SignalP"/>
    </source>
</evidence>
<keyword evidence="1 3" id="KW-0732">Signal</keyword>
<name>A0A022Q0W8_ERYGU</name>
<organism evidence="5 6">
    <name type="scientific">Erythranthe guttata</name>
    <name type="common">Yellow monkey flower</name>
    <name type="synonym">Mimulus guttatus</name>
    <dbReference type="NCBI Taxonomy" id="4155"/>
    <lineage>
        <taxon>Eukaryota</taxon>
        <taxon>Viridiplantae</taxon>
        <taxon>Streptophyta</taxon>
        <taxon>Embryophyta</taxon>
        <taxon>Tracheophyta</taxon>
        <taxon>Spermatophyta</taxon>
        <taxon>Magnoliopsida</taxon>
        <taxon>eudicotyledons</taxon>
        <taxon>Gunneridae</taxon>
        <taxon>Pentapetalae</taxon>
        <taxon>asterids</taxon>
        <taxon>lamiids</taxon>
        <taxon>Lamiales</taxon>
        <taxon>Phrymaceae</taxon>
        <taxon>Erythranthe</taxon>
    </lineage>
</organism>
<feature type="chain" id="PRO_5001506882" description="Prolamin-like domain-containing protein" evidence="3">
    <location>
        <begin position="19"/>
        <end position="179"/>
    </location>
</feature>
<protein>
    <recommendedName>
        <fullName evidence="4">Prolamin-like domain-containing protein</fullName>
    </recommendedName>
</protein>
<gene>
    <name evidence="5" type="ORF">MIMGU_mgv1a026390mg</name>
</gene>